<comment type="caution">
    <text evidence="1">The sequence shown here is derived from an EMBL/GenBank/DDBJ whole genome shotgun (WGS) entry which is preliminary data.</text>
</comment>
<keyword evidence="2" id="KW-1185">Reference proteome</keyword>
<dbReference type="Proteomes" id="UP000628669">
    <property type="component" value="Unassembled WGS sequence"/>
</dbReference>
<evidence type="ECO:0000313" key="2">
    <source>
        <dbReference type="Proteomes" id="UP000628669"/>
    </source>
</evidence>
<evidence type="ECO:0008006" key="3">
    <source>
        <dbReference type="Google" id="ProtNLM"/>
    </source>
</evidence>
<accession>A0ABS1FYD4</accession>
<reference evidence="2" key="1">
    <citation type="submission" date="2021-01" db="EMBL/GenBank/DDBJ databases">
        <title>Genome public.</title>
        <authorList>
            <person name="Liu C."/>
            <person name="Sun Q."/>
        </authorList>
    </citation>
    <scope>NUCLEOTIDE SEQUENCE [LARGE SCALE GENOMIC DNA]</scope>
    <source>
        <strain evidence="2">YIM B02567</strain>
    </source>
</reference>
<name>A0ABS1FYD4_9FLAO</name>
<dbReference type="RefSeq" id="WP_200247649.1">
    <property type="nucleotide sequence ID" value="NZ_JAENHK010000010.1"/>
</dbReference>
<proteinExistence type="predicted"/>
<evidence type="ECO:0000313" key="1">
    <source>
        <dbReference type="EMBL" id="MBK1897444.1"/>
    </source>
</evidence>
<dbReference type="PROSITE" id="PS51257">
    <property type="entry name" value="PROKAR_LIPOPROTEIN"/>
    <property type="match status" value="1"/>
</dbReference>
<sequence length="264" mass="29976">MKKYLFLGLMGSAAIFTSCSSNDDNNISEKKLLLSKITTTYYDNPANPETNVSTLEYNTQGELIKTLSDGRVSTFEYSNGKPTKVNYYNNHQTLEYYTVFYYNADKLVNIKAIYTNPNSNRKSTYTYNANGQLTSSTLCQSEDCSNPSSNSFTYNGDNVLTETYVMGGTIAFSTKREFSYDDQLNPFTNTNKYLKIMMEGAYNLSKNNYTIEKVSYKNSDGAWIQNQTITYSTQYNSSHLPVQVIGKEADGTTSVRYNYEYITQ</sequence>
<gene>
    <name evidence="1" type="ORF">JHL15_16885</name>
</gene>
<protein>
    <recommendedName>
        <fullName evidence="3">YD repeat-containing protein</fullName>
    </recommendedName>
</protein>
<dbReference type="EMBL" id="JAENHK010000010">
    <property type="protein sequence ID" value="MBK1897444.1"/>
    <property type="molecule type" value="Genomic_DNA"/>
</dbReference>
<dbReference type="Gene3D" id="2.180.10.10">
    <property type="entry name" value="RHS repeat-associated core"/>
    <property type="match status" value="1"/>
</dbReference>
<organism evidence="1 2">
    <name type="scientific">Chryseobacterium paridis</name>
    <dbReference type="NCBI Taxonomy" id="2800328"/>
    <lineage>
        <taxon>Bacteria</taxon>
        <taxon>Pseudomonadati</taxon>
        <taxon>Bacteroidota</taxon>
        <taxon>Flavobacteriia</taxon>
        <taxon>Flavobacteriales</taxon>
        <taxon>Weeksellaceae</taxon>
        <taxon>Chryseobacterium group</taxon>
        <taxon>Chryseobacterium</taxon>
    </lineage>
</organism>